<gene>
    <name evidence="2" type="ORF">K491DRAFT_598695</name>
</gene>
<proteinExistence type="predicted"/>
<accession>A0A6A6T663</accession>
<dbReference type="Proteomes" id="UP000799324">
    <property type="component" value="Unassembled WGS sequence"/>
</dbReference>
<evidence type="ECO:0000313" key="3">
    <source>
        <dbReference type="Proteomes" id="UP000799324"/>
    </source>
</evidence>
<feature type="compositionally biased region" description="Pro residues" evidence="1">
    <location>
        <begin position="803"/>
        <end position="813"/>
    </location>
</feature>
<feature type="region of interest" description="Disordered" evidence="1">
    <location>
        <begin position="1"/>
        <end position="109"/>
    </location>
</feature>
<dbReference type="PANTHER" id="PTHR42345">
    <property type="entry name" value="TPR_REGION DOMAIN-CONTAINING PROTEIN"/>
    <property type="match status" value="1"/>
</dbReference>
<feature type="region of interest" description="Disordered" evidence="1">
    <location>
        <begin position="803"/>
        <end position="892"/>
    </location>
</feature>
<feature type="compositionally biased region" description="Basic and acidic residues" evidence="1">
    <location>
        <begin position="15"/>
        <end position="44"/>
    </location>
</feature>
<dbReference type="PANTHER" id="PTHR42345:SF2">
    <property type="entry name" value="HELICASE-LIKE PROTEIN"/>
    <property type="match status" value="1"/>
</dbReference>
<feature type="compositionally biased region" description="Polar residues" evidence="1">
    <location>
        <begin position="66"/>
        <end position="79"/>
    </location>
</feature>
<evidence type="ECO:0000256" key="1">
    <source>
        <dbReference type="SAM" id="MobiDB-lite"/>
    </source>
</evidence>
<keyword evidence="3" id="KW-1185">Reference proteome</keyword>
<organism evidence="2 3">
    <name type="scientific">Lophiostoma macrostomum CBS 122681</name>
    <dbReference type="NCBI Taxonomy" id="1314788"/>
    <lineage>
        <taxon>Eukaryota</taxon>
        <taxon>Fungi</taxon>
        <taxon>Dikarya</taxon>
        <taxon>Ascomycota</taxon>
        <taxon>Pezizomycotina</taxon>
        <taxon>Dothideomycetes</taxon>
        <taxon>Pleosporomycetidae</taxon>
        <taxon>Pleosporales</taxon>
        <taxon>Lophiostomataceae</taxon>
        <taxon>Lophiostoma</taxon>
    </lineage>
</organism>
<protein>
    <submittedName>
        <fullName evidence="2">Uncharacterized protein</fullName>
    </submittedName>
</protein>
<feature type="compositionally biased region" description="Basic residues" evidence="1">
    <location>
        <begin position="841"/>
        <end position="851"/>
    </location>
</feature>
<dbReference type="EMBL" id="MU004348">
    <property type="protein sequence ID" value="KAF2655505.1"/>
    <property type="molecule type" value="Genomic_DNA"/>
</dbReference>
<dbReference type="AlphaFoldDB" id="A0A6A6T663"/>
<name>A0A6A6T663_9PLEO</name>
<sequence length="1009" mass="111927">MPLKKRLKQVVDAPAGKEDSKKSKRQRIAEFFRSRKQKKEEEKAAATPKPLHISSPQDVPRDSKIAESNISLEKTTSHGQQEEQTQLPSPPPEPAEQDEETEQEQEKPDFLSEERLHTLFSGAPHFNIKKTGYSSIPAASYPWDENLATRDVSDSLQLAQPAFSAATLHRHLPRLHDPSEQDKVYQGYEIGVVEVPSMLSAQGIEPGSIGLLHFLELPTSDNLVTDLQESQSSNGYLEAVKNREQFQSNPEKLGIRKMDMNMVYDRLAELGDLIEAFQDSPERMTILNNQSSGDLYANLFGKFLTPPRYDDSADDPTGIKVQIDTLIKILKMRGFWYDFSLVEWRIRLGQVLWNDSDLTEEDDSDRLWAGRDIVLLQIMLACELLLRLDAVGSMDTDDIKGQMHVSRDDYLSFLDMKTKKTDWDLVLARRFLDNILVVKEGNADTKTQTTKARGLFSMLSRDQPESSLGPDIVLVPRHQARQLSGLVHFADALRWPGLDLVIKQLTQKLGLPDTAESSQQPPSQIAKFLEPSTPSAISVYGTPLATPRSTTTVRDSYFGHMAKPPRNRSNTQTSLTVPLSTTVPAQAYDSSINTANIGGWLSRSYLTGLVLPGEPIAHFLISTLLENDRLAISALGDSANLYGGFIYAERSWWSKSSIVGRVLACVEDAVECMGWITTSRLPHELQDGWYAISSQQVQAEHPARIGAEEDLLARDSVLVPNDNVRAEDLTLPVDHPTPPVPSIEFSRWKLSCVDNEPSEQDASSSIMSSDLHVASLTFTSFSRGTTHNLTLTHDVQLVTSFPCTPPSRSPAPSYPQVLKSSLSRSSSKRSIRSTRSGSNKRISRNLSRRNSHGFEPLLSHPPDSPGIAPTRVYSPIPDDDADDQSLTSPAPVKATPMMAHPLHISYNYKLVAATDVLDSSFVLPFDLSIYAASSLSGQTTPREEKKYPHLKAKTILVLDARASKDLELLARAWCAEKGLHAIIGRVGRTCLACCIREARGLSVGIVIRT</sequence>
<reference evidence="2" key="1">
    <citation type="journal article" date="2020" name="Stud. Mycol.">
        <title>101 Dothideomycetes genomes: a test case for predicting lifestyles and emergence of pathogens.</title>
        <authorList>
            <person name="Haridas S."/>
            <person name="Albert R."/>
            <person name="Binder M."/>
            <person name="Bloem J."/>
            <person name="Labutti K."/>
            <person name="Salamov A."/>
            <person name="Andreopoulos B."/>
            <person name="Baker S."/>
            <person name="Barry K."/>
            <person name="Bills G."/>
            <person name="Bluhm B."/>
            <person name="Cannon C."/>
            <person name="Castanera R."/>
            <person name="Culley D."/>
            <person name="Daum C."/>
            <person name="Ezra D."/>
            <person name="Gonzalez J."/>
            <person name="Henrissat B."/>
            <person name="Kuo A."/>
            <person name="Liang C."/>
            <person name="Lipzen A."/>
            <person name="Lutzoni F."/>
            <person name="Magnuson J."/>
            <person name="Mondo S."/>
            <person name="Nolan M."/>
            <person name="Ohm R."/>
            <person name="Pangilinan J."/>
            <person name="Park H.-J."/>
            <person name="Ramirez L."/>
            <person name="Alfaro M."/>
            <person name="Sun H."/>
            <person name="Tritt A."/>
            <person name="Yoshinaga Y."/>
            <person name="Zwiers L.-H."/>
            <person name="Turgeon B."/>
            <person name="Goodwin S."/>
            <person name="Spatafora J."/>
            <person name="Crous P."/>
            <person name="Grigoriev I."/>
        </authorList>
    </citation>
    <scope>NUCLEOTIDE SEQUENCE</scope>
    <source>
        <strain evidence="2">CBS 122681</strain>
    </source>
</reference>
<dbReference type="OrthoDB" id="5420387at2759"/>
<evidence type="ECO:0000313" key="2">
    <source>
        <dbReference type="EMBL" id="KAF2655505.1"/>
    </source>
</evidence>